<keyword evidence="4 5" id="KW-0012">Acyltransferase</keyword>
<reference evidence="10" key="2">
    <citation type="submission" date="2025-08" db="UniProtKB">
        <authorList>
            <consortium name="Ensembl"/>
        </authorList>
    </citation>
    <scope>IDENTIFICATION</scope>
</reference>
<keyword evidence="3 5" id="KW-0833">Ubl conjugation pathway</keyword>
<sequence>LLVFCGLCYDVLFVFTGMWSHTMTVQDYQDLIDRGWRRSGKYVYKPIMNKTCCPQYTIRCHALKFQPSKSHKKILKKISKFISKGELPKGQDDGEPMDSVCEEACPGEPDKVCQSEVKCAASIDIQKEVADYDMVPLLLSLLWGAGVGADASRPPCRKAKDLRKERRLQKEQMRQDADGVSSSPSPAQTNQPKPLEDFISDSLPDNSSHCLEVRLVRSNPPCPQFKASFEASYQVYKLYQMAIHKDPPDKPSESQVRLVPVSLEDPQFAATYEQSAALYARYQMAIHGDDPSECSESEFRRFLCDSPLEAEYSPDGPEMGYGSFHQQYWLDGRIVAVGVIDILPTCVSSVYLYYHPDFASLSLGSYSALREIAFTRQLQKQSPKLSFYYLGFYIHSCPKMRYKGQYRPSDLLCPETFVWVPIERCVPHLENSRYARFNQDPDAGDARVLKDVGRALVLYRRTVMPYAAYTRKRKGPTDETEVQQYAGLVGQDCAERILLYRA</sequence>
<feature type="signal peptide" evidence="7">
    <location>
        <begin position="1"/>
        <end position="20"/>
    </location>
</feature>
<evidence type="ECO:0000313" key="11">
    <source>
        <dbReference type="Proteomes" id="UP000472265"/>
    </source>
</evidence>
<dbReference type="Pfam" id="PF04376">
    <property type="entry name" value="ATE_N"/>
    <property type="match status" value="1"/>
</dbReference>
<proteinExistence type="inferred from homology"/>
<reference evidence="10" key="1">
    <citation type="submission" date="2021-04" db="EMBL/GenBank/DDBJ databases">
        <authorList>
            <consortium name="Wellcome Sanger Institute Data Sharing"/>
        </authorList>
    </citation>
    <scope>NUCLEOTIDE SEQUENCE [LARGE SCALE GENOMIC DNA]</scope>
</reference>
<keyword evidence="2 5" id="KW-0808">Transferase</keyword>
<reference evidence="10" key="3">
    <citation type="submission" date="2025-09" db="UniProtKB">
        <authorList>
            <consortium name="Ensembl"/>
        </authorList>
    </citation>
    <scope>IDENTIFICATION</scope>
</reference>
<feature type="domain" description="N-end aminoacyl transferase N-terminal" evidence="8">
    <location>
        <begin position="20"/>
        <end position="73"/>
    </location>
</feature>
<dbReference type="PANTHER" id="PTHR21367:SF1">
    <property type="entry name" value="ARGINYL-TRNA--PROTEIN TRANSFERASE 1"/>
    <property type="match status" value="1"/>
</dbReference>
<protein>
    <recommendedName>
        <fullName evidence="5">Arginyl-tRNA--protein transferase 1</fullName>
        <shortName evidence="5">Arginyltransferase 1</shortName>
        <shortName evidence="5">R-transferase 1</shortName>
        <ecNumber evidence="5">2.3.2.8</ecNumber>
    </recommendedName>
    <alternativeName>
        <fullName evidence="5">Arginine-tRNA--protein transferase 1</fullName>
    </alternativeName>
</protein>
<feature type="compositionally biased region" description="Polar residues" evidence="6">
    <location>
        <begin position="180"/>
        <end position="192"/>
    </location>
</feature>
<evidence type="ECO:0000259" key="8">
    <source>
        <dbReference type="Pfam" id="PF04376"/>
    </source>
</evidence>
<comment type="function">
    <text evidence="5">Involved in the post-translational conjugation of arginine to the N-terminal aspartate or glutamate of a protein. This arginylation is required for degradation of the protein via the ubiquitin pathway.</text>
</comment>
<dbReference type="InterPro" id="IPR017137">
    <property type="entry name" value="Arg-tRNA-P_Trfase_1_euk"/>
</dbReference>
<name>A0A671WXJ0_SPAAU</name>
<gene>
    <name evidence="10" type="primary">ATE1</name>
</gene>
<dbReference type="Ensembl" id="ENSSAUT00010045977.1">
    <property type="protein sequence ID" value="ENSSAUP00010043697.1"/>
    <property type="gene ID" value="ENSSAUG00010018068.1"/>
</dbReference>
<keyword evidence="7" id="KW-0732">Signal</keyword>
<dbReference type="InterPro" id="IPR016181">
    <property type="entry name" value="Acyl_CoA_acyltransferase"/>
</dbReference>
<evidence type="ECO:0000256" key="4">
    <source>
        <dbReference type="ARBA" id="ARBA00023315"/>
    </source>
</evidence>
<evidence type="ECO:0000256" key="7">
    <source>
        <dbReference type="SAM" id="SignalP"/>
    </source>
</evidence>
<evidence type="ECO:0000256" key="2">
    <source>
        <dbReference type="ARBA" id="ARBA00022679"/>
    </source>
</evidence>
<dbReference type="InterPro" id="IPR007471">
    <property type="entry name" value="N-end_Aminoacyl_Trfase_N"/>
</dbReference>
<dbReference type="InterPro" id="IPR030700">
    <property type="entry name" value="N-end_Aminoacyl_Trfase"/>
</dbReference>
<feature type="compositionally biased region" description="Basic and acidic residues" evidence="6">
    <location>
        <begin position="158"/>
        <end position="177"/>
    </location>
</feature>
<comment type="similarity">
    <text evidence="1 5">Belongs to the R-transferase family.</text>
</comment>
<feature type="region of interest" description="Disordered" evidence="6">
    <location>
        <begin position="149"/>
        <end position="201"/>
    </location>
</feature>
<feature type="domain" description="N-end rule aminoacyl transferase C-terminal" evidence="9">
    <location>
        <begin position="275"/>
        <end position="413"/>
    </location>
</feature>
<accession>A0A671WXJ0</accession>
<dbReference type="Proteomes" id="UP000472265">
    <property type="component" value="Chromosome 15"/>
</dbReference>
<dbReference type="AlphaFoldDB" id="A0A671WXJ0"/>
<dbReference type="PANTHER" id="PTHR21367">
    <property type="entry name" value="ARGININE-TRNA-PROTEIN TRANSFERASE 1"/>
    <property type="match status" value="1"/>
</dbReference>
<dbReference type="InterPro" id="IPR007472">
    <property type="entry name" value="N-end_Aminoacyl_Trfase_C"/>
</dbReference>
<evidence type="ECO:0000313" key="10">
    <source>
        <dbReference type="Ensembl" id="ENSSAUP00010043697.1"/>
    </source>
</evidence>
<dbReference type="SUPFAM" id="SSF55729">
    <property type="entry name" value="Acyl-CoA N-acyltransferases (Nat)"/>
    <property type="match status" value="1"/>
</dbReference>
<dbReference type="Pfam" id="PF04377">
    <property type="entry name" value="ATE_C"/>
    <property type="match status" value="1"/>
</dbReference>
<comment type="catalytic activity">
    <reaction evidence="5">
        <text>an N-terminal L-alpha-aminoacyl-[protein] + L-arginyl-tRNA(Arg) = an N-terminal L-arginyl-L-aminoacyl-[protein] + tRNA(Arg) + H(+)</text>
        <dbReference type="Rhea" id="RHEA:10208"/>
        <dbReference type="Rhea" id="RHEA-COMP:9658"/>
        <dbReference type="Rhea" id="RHEA-COMP:9673"/>
        <dbReference type="Rhea" id="RHEA-COMP:10636"/>
        <dbReference type="Rhea" id="RHEA-COMP:10638"/>
        <dbReference type="ChEBI" id="CHEBI:15378"/>
        <dbReference type="ChEBI" id="CHEBI:78442"/>
        <dbReference type="ChEBI" id="CHEBI:78513"/>
        <dbReference type="ChEBI" id="CHEBI:78597"/>
        <dbReference type="ChEBI" id="CHEBI:83562"/>
        <dbReference type="EC" id="2.3.2.8"/>
    </reaction>
</comment>
<evidence type="ECO:0000256" key="1">
    <source>
        <dbReference type="ARBA" id="ARBA00009991"/>
    </source>
</evidence>
<dbReference type="GO" id="GO:0004057">
    <property type="term" value="F:arginyl-tRNA--protein transferase activity"/>
    <property type="evidence" value="ECO:0007669"/>
    <property type="project" value="UniProtKB-EC"/>
</dbReference>
<evidence type="ECO:0000256" key="5">
    <source>
        <dbReference type="PIRNR" id="PIRNR037207"/>
    </source>
</evidence>
<dbReference type="PIRSF" id="PIRSF037207">
    <property type="entry name" value="ATE1_euk"/>
    <property type="match status" value="1"/>
</dbReference>
<evidence type="ECO:0000256" key="3">
    <source>
        <dbReference type="ARBA" id="ARBA00022786"/>
    </source>
</evidence>
<evidence type="ECO:0000259" key="9">
    <source>
        <dbReference type="Pfam" id="PF04377"/>
    </source>
</evidence>
<organism evidence="10 11">
    <name type="scientific">Sparus aurata</name>
    <name type="common">Gilthead sea bream</name>
    <dbReference type="NCBI Taxonomy" id="8175"/>
    <lineage>
        <taxon>Eukaryota</taxon>
        <taxon>Metazoa</taxon>
        <taxon>Chordata</taxon>
        <taxon>Craniata</taxon>
        <taxon>Vertebrata</taxon>
        <taxon>Euteleostomi</taxon>
        <taxon>Actinopterygii</taxon>
        <taxon>Neopterygii</taxon>
        <taxon>Teleostei</taxon>
        <taxon>Neoteleostei</taxon>
        <taxon>Acanthomorphata</taxon>
        <taxon>Eupercaria</taxon>
        <taxon>Spariformes</taxon>
        <taxon>Sparidae</taxon>
        <taxon>Sparus</taxon>
    </lineage>
</organism>
<evidence type="ECO:0000256" key="6">
    <source>
        <dbReference type="SAM" id="MobiDB-lite"/>
    </source>
</evidence>
<dbReference type="GeneTree" id="ENSGT00500000044926"/>
<dbReference type="EC" id="2.3.2.8" evidence="5"/>
<keyword evidence="11" id="KW-1185">Reference proteome</keyword>
<dbReference type="GO" id="GO:0005737">
    <property type="term" value="C:cytoplasm"/>
    <property type="evidence" value="ECO:0007669"/>
    <property type="project" value="TreeGrafter"/>
</dbReference>
<feature type="chain" id="PRO_5025623172" description="Arginyl-tRNA--protein transferase 1" evidence="7">
    <location>
        <begin position="21"/>
        <end position="502"/>
    </location>
</feature>